<keyword evidence="7" id="KW-0325">Glycoprotein</keyword>
<evidence type="ECO:0000256" key="1">
    <source>
        <dbReference type="ARBA" id="ARBA00004236"/>
    </source>
</evidence>
<feature type="region of interest" description="Disordered" evidence="8">
    <location>
        <begin position="75"/>
        <end position="99"/>
    </location>
</feature>
<organism evidence="10 11">
    <name type="scientific">Onychostoma macrolepis</name>
    <dbReference type="NCBI Taxonomy" id="369639"/>
    <lineage>
        <taxon>Eukaryota</taxon>
        <taxon>Metazoa</taxon>
        <taxon>Chordata</taxon>
        <taxon>Craniata</taxon>
        <taxon>Vertebrata</taxon>
        <taxon>Euteleostomi</taxon>
        <taxon>Actinopterygii</taxon>
        <taxon>Neopterygii</taxon>
        <taxon>Teleostei</taxon>
        <taxon>Ostariophysi</taxon>
        <taxon>Cypriniformes</taxon>
        <taxon>Cyprinidae</taxon>
        <taxon>Acrossocheilinae</taxon>
        <taxon>Onychostoma</taxon>
    </lineage>
</organism>
<evidence type="ECO:0000256" key="4">
    <source>
        <dbReference type="ARBA" id="ARBA00022525"/>
    </source>
</evidence>
<keyword evidence="11" id="KW-1185">Reference proteome</keyword>
<dbReference type="InterPro" id="IPR045860">
    <property type="entry name" value="Snake_toxin-like_sf"/>
</dbReference>
<feature type="domain" description="UPAR/Ly6" evidence="9">
    <location>
        <begin position="294"/>
        <end position="368"/>
    </location>
</feature>
<evidence type="ECO:0000256" key="5">
    <source>
        <dbReference type="ARBA" id="ARBA00022729"/>
    </source>
</evidence>
<dbReference type="Pfam" id="PF00087">
    <property type="entry name" value="Toxin_TOLIP"/>
    <property type="match status" value="1"/>
</dbReference>
<dbReference type="InterPro" id="IPR050918">
    <property type="entry name" value="CNF-like_PLA2_Inhibitor"/>
</dbReference>
<dbReference type="Pfam" id="PF00021">
    <property type="entry name" value="UPAR_LY6"/>
    <property type="match status" value="1"/>
</dbReference>
<feature type="region of interest" description="Disordered" evidence="8">
    <location>
        <begin position="1"/>
        <end position="23"/>
    </location>
</feature>
<evidence type="ECO:0000256" key="3">
    <source>
        <dbReference type="ARBA" id="ARBA00022475"/>
    </source>
</evidence>
<gene>
    <name evidence="10" type="ORF">G5714_020906</name>
</gene>
<evidence type="ECO:0000256" key="8">
    <source>
        <dbReference type="SAM" id="MobiDB-lite"/>
    </source>
</evidence>
<dbReference type="Gene3D" id="2.10.60.10">
    <property type="entry name" value="CD59"/>
    <property type="match status" value="1"/>
</dbReference>
<dbReference type="InterPro" id="IPR016054">
    <property type="entry name" value="LY6_UPA_recep-like"/>
</dbReference>
<dbReference type="AlphaFoldDB" id="A0A7J6BV54"/>
<keyword evidence="3" id="KW-1003">Cell membrane</keyword>
<sequence length="383" mass="40633">MEQQSQLHSPDTTPCASRQFVPPAKDGFSAAQLNLSGQAEPVSTVEQLPMGDLSLVQYGEVSAMSHQLDIERSVRHPSPSVAPPGYHSPSECDSFSSGAASPTLQSALWQVTRATPPTAHHTTPPYLGVPSFSVPHVTPQQAVRFSRADPACQLTSSLPPTVTSVKLPLTTTTYRPLVPPVYQLQAHAPSQSTWQSFAVADPYRPPLSTAGYHLAQPPGHTPVQPCGSSKCMSSTTVIQVGDIRDKWKVKACAADCVSGSMNIGIVKTSSVCCDTDRCNIQDAPDPSNVLNGKKCYSCDEKSCSNILSCSGSEDRCLKATGTIGGQSTVKGCVSKSICDAETSLLRGVERISCCEGNLCNGAQSVTQSFLFLCCSLLSFILLH</sequence>
<evidence type="ECO:0000256" key="2">
    <source>
        <dbReference type="ARBA" id="ARBA00004613"/>
    </source>
</evidence>
<keyword evidence="4" id="KW-0964">Secreted</keyword>
<dbReference type="SUPFAM" id="SSF57302">
    <property type="entry name" value="Snake toxin-like"/>
    <property type="match status" value="2"/>
</dbReference>
<dbReference type="GO" id="GO:0005886">
    <property type="term" value="C:plasma membrane"/>
    <property type="evidence" value="ECO:0007669"/>
    <property type="project" value="UniProtKB-SubCell"/>
</dbReference>
<comment type="subcellular location">
    <subcellularLocation>
        <location evidence="1">Cell membrane</location>
    </subcellularLocation>
    <subcellularLocation>
        <location evidence="2">Secreted</location>
    </subcellularLocation>
</comment>
<dbReference type="PANTHER" id="PTHR20914">
    <property type="entry name" value="LY6/PLAUR DOMAIN-CONTAINING PROTEIN 8"/>
    <property type="match status" value="1"/>
</dbReference>
<protein>
    <recommendedName>
        <fullName evidence="9">UPAR/Ly6 domain-containing protein</fullName>
    </recommendedName>
</protein>
<keyword evidence="5" id="KW-0732">Signal</keyword>
<name>A0A7J6BV54_9TELE</name>
<evidence type="ECO:0000313" key="10">
    <source>
        <dbReference type="EMBL" id="KAF4098876.1"/>
    </source>
</evidence>
<dbReference type="InterPro" id="IPR035076">
    <property type="entry name" value="Toxin/TOLIP"/>
</dbReference>
<keyword evidence="6" id="KW-0472">Membrane</keyword>
<comment type="caution">
    <text evidence="10">The sequence shown here is derived from an EMBL/GenBank/DDBJ whole genome shotgun (WGS) entry which is preliminary data.</text>
</comment>
<dbReference type="EMBL" id="JAAMOB010000021">
    <property type="protein sequence ID" value="KAF4098876.1"/>
    <property type="molecule type" value="Genomic_DNA"/>
</dbReference>
<evidence type="ECO:0000256" key="6">
    <source>
        <dbReference type="ARBA" id="ARBA00023136"/>
    </source>
</evidence>
<feature type="compositionally biased region" description="Polar residues" evidence="8">
    <location>
        <begin position="1"/>
        <end position="16"/>
    </location>
</feature>
<dbReference type="GO" id="GO:0005576">
    <property type="term" value="C:extracellular region"/>
    <property type="evidence" value="ECO:0007669"/>
    <property type="project" value="UniProtKB-SubCell"/>
</dbReference>
<proteinExistence type="predicted"/>
<dbReference type="Proteomes" id="UP000579812">
    <property type="component" value="Unassembled WGS sequence"/>
</dbReference>
<evidence type="ECO:0000313" key="11">
    <source>
        <dbReference type="Proteomes" id="UP000579812"/>
    </source>
</evidence>
<dbReference type="SMART" id="SM00134">
    <property type="entry name" value="LU"/>
    <property type="match status" value="1"/>
</dbReference>
<accession>A0A7J6BV54</accession>
<reference evidence="10 11" key="1">
    <citation type="submission" date="2020-04" db="EMBL/GenBank/DDBJ databases">
        <title>Chromosome-level genome assembly of a cyprinid fish Onychostoma macrolepis by integration of Nanopore Sequencing, Bionano and Hi-C technology.</title>
        <authorList>
            <person name="Wang D."/>
        </authorList>
    </citation>
    <scope>NUCLEOTIDE SEQUENCE [LARGE SCALE GENOMIC DNA]</scope>
    <source>
        <strain evidence="10">SWU-2019</strain>
        <tissue evidence="10">Muscle</tissue>
    </source>
</reference>
<evidence type="ECO:0000256" key="7">
    <source>
        <dbReference type="ARBA" id="ARBA00023180"/>
    </source>
</evidence>
<evidence type="ECO:0000259" key="9">
    <source>
        <dbReference type="SMART" id="SM00134"/>
    </source>
</evidence>
<dbReference type="PANTHER" id="PTHR20914:SF24">
    <property type="entry name" value="LYMPHOCYTE ANTIGEN 6 FAMILY MEMBER M2-RELATED"/>
    <property type="match status" value="1"/>
</dbReference>